<dbReference type="Proteomes" id="UP000619355">
    <property type="component" value="Unassembled WGS sequence"/>
</dbReference>
<gene>
    <name evidence="2" type="ORF">GCM10018980_64400</name>
</gene>
<dbReference type="RefSeq" id="WP_189985649.1">
    <property type="nucleotide sequence ID" value="NZ_BNBF01000026.1"/>
</dbReference>
<keyword evidence="1" id="KW-0472">Membrane</keyword>
<name>A0A919F1Y7_9ACTN</name>
<dbReference type="EMBL" id="BNBF01000026">
    <property type="protein sequence ID" value="GHG70020.1"/>
    <property type="molecule type" value="Genomic_DNA"/>
</dbReference>
<keyword evidence="1" id="KW-0812">Transmembrane</keyword>
<evidence type="ECO:0000256" key="1">
    <source>
        <dbReference type="SAM" id="Phobius"/>
    </source>
</evidence>
<accession>A0A919F1Y7</accession>
<evidence type="ECO:0000313" key="3">
    <source>
        <dbReference type="Proteomes" id="UP000619355"/>
    </source>
</evidence>
<sequence length="67" mass="7327">MRRLLEFFGFLALVQGTGGLAYELTGRLRWGITLWWGVLDGYRIYASIALIVLALALFAAAGSHGPD</sequence>
<proteinExistence type="predicted"/>
<protein>
    <submittedName>
        <fullName evidence="2">Uncharacterized protein</fullName>
    </submittedName>
</protein>
<keyword evidence="3" id="KW-1185">Reference proteome</keyword>
<keyword evidence="1" id="KW-1133">Transmembrane helix</keyword>
<organism evidence="2 3">
    <name type="scientific">Streptomyces capoamus</name>
    <dbReference type="NCBI Taxonomy" id="68183"/>
    <lineage>
        <taxon>Bacteria</taxon>
        <taxon>Bacillati</taxon>
        <taxon>Actinomycetota</taxon>
        <taxon>Actinomycetes</taxon>
        <taxon>Kitasatosporales</taxon>
        <taxon>Streptomycetaceae</taxon>
        <taxon>Streptomyces</taxon>
    </lineage>
</organism>
<feature type="transmembrane region" description="Helical" evidence="1">
    <location>
        <begin position="45"/>
        <end position="62"/>
    </location>
</feature>
<comment type="caution">
    <text evidence="2">The sequence shown here is derived from an EMBL/GenBank/DDBJ whole genome shotgun (WGS) entry which is preliminary data.</text>
</comment>
<dbReference type="AlphaFoldDB" id="A0A919F1Y7"/>
<reference evidence="3" key="1">
    <citation type="journal article" date="2019" name="Int. J. Syst. Evol. Microbiol.">
        <title>The Global Catalogue of Microorganisms (GCM) 10K type strain sequencing project: providing services to taxonomists for standard genome sequencing and annotation.</title>
        <authorList>
            <consortium name="The Broad Institute Genomics Platform"/>
            <consortium name="The Broad Institute Genome Sequencing Center for Infectious Disease"/>
            <person name="Wu L."/>
            <person name="Ma J."/>
        </authorList>
    </citation>
    <scope>NUCLEOTIDE SEQUENCE [LARGE SCALE GENOMIC DNA]</scope>
    <source>
        <strain evidence="3">JCM 4253</strain>
    </source>
</reference>
<evidence type="ECO:0000313" key="2">
    <source>
        <dbReference type="EMBL" id="GHG70020.1"/>
    </source>
</evidence>